<keyword evidence="1" id="KW-0812">Transmembrane</keyword>
<feature type="transmembrane region" description="Helical" evidence="1">
    <location>
        <begin position="41"/>
        <end position="65"/>
    </location>
</feature>
<reference evidence="2 3" key="1">
    <citation type="submission" date="2019-03" db="EMBL/GenBank/DDBJ databases">
        <title>Genomic Encyclopedia of Type Strains, Phase IV (KMG-IV): sequencing the most valuable type-strain genomes for metagenomic binning, comparative biology and taxonomic classification.</title>
        <authorList>
            <person name="Goeker M."/>
        </authorList>
    </citation>
    <scope>NUCLEOTIDE SEQUENCE [LARGE SCALE GENOMIC DNA]</scope>
    <source>
        <strain evidence="2 3">DSM 2286</strain>
    </source>
</reference>
<evidence type="ECO:0000313" key="3">
    <source>
        <dbReference type="Proteomes" id="UP000295169"/>
    </source>
</evidence>
<organism evidence="2 3">
    <name type="scientific">Azotobacter chroococcum</name>
    <dbReference type="NCBI Taxonomy" id="353"/>
    <lineage>
        <taxon>Bacteria</taxon>
        <taxon>Pseudomonadati</taxon>
        <taxon>Pseudomonadota</taxon>
        <taxon>Gammaproteobacteria</taxon>
        <taxon>Pseudomonadales</taxon>
        <taxon>Pseudomonadaceae</taxon>
        <taxon>Azotobacter</taxon>
    </lineage>
</organism>
<evidence type="ECO:0000313" key="2">
    <source>
        <dbReference type="EMBL" id="TCL34819.1"/>
    </source>
</evidence>
<dbReference type="Proteomes" id="UP000295169">
    <property type="component" value="Unassembled WGS sequence"/>
</dbReference>
<comment type="caution">
    <text evidence="2">The sequence shown here is derived from an EMBL/GenBank/DDBJ whole genome shotgun (WGS) entry which is preliminary data.</text>
</comment>
<evidence type="ECO:0000256" key="1">
    <source>
        <dbReference type="SAM" id="Phobius"/>
    </source>
</evidence>
<name>A0A4R1PVF2_9GAMM</name>
<dbReference type="InterPro" id="IPR032128">
    <property type="entry name" value="Pyocin_R2_holin"/>
</dbReference>
<keyword evidence="1" id="KW-1133">Transmembrane helix</keyword>
<dbReference type="Pfam" id="PF16085">
    <property type="entry name" value="Phage_holin_3_5"/>
    <property type="match status" value="1"/>
</dbReference>
<keyword evidence="1" id="KW-0472">Membrane</keyword>
<feature type="transmembrane region" description="Helical" evidence="1">
    <location>
        <begin position="71"/>
        <end position="93"/>
    </location>
</feature>
<gene>
    <name evidence="2" type="ORF">EV691_101258</name>
</gene>
<dbReference type="AlphaFoldDB" id="A0A4R1PVF2"/>
<protein>
    <submittedName>
        <fullName evidence="2">Hol family holin</fullName>
    </submittedName>
</protein>
<proteinExistence type="predicted"/>
<dbReference type="RefSeq" id="WP_131297850.1">
    <property type="nucleotide sequence ID" value="NZ_JBHLST010000028.1"/>
</dbReference>
<dbReference type="EMBL" id="SMMU01000001">
    <property type="protein sequence ID" value="TCL34819.1"/>
    <property type="molecule type" value="Genomic_DNA"/>
</dbReference>
<feature type="transmembrane region" description="Helical" evidence="1">
    <location>
        <begin position="12"/>
        <end position="29"/>
    </location>
</feature>
<accession>A0A4R1PVF2</accession>
<sequence length="112" mass="11814">MSTEQHTLADMPFWMLVLISMAGLSGEMLRASRGNLTLGQILLRVVLRFSASALLGIASMLFAVALWGNHLIAGGIGIVVGVIGADVAGGLYARWLAKRAGLGDLPRPDREA</sequence>